<feature type="compositionally biased region" description="Polar residues" evidence="1">
    <location>
        <begin position="92"/>
        <end position="111"/>
    </location>
</feature>
<dbReference type="AlphaFoldDB" id="A0A5J4U557"/>
<gene>
    <name evidence="2" type="ORF">EZS28_039155</name>
</gene>
<feature type="compositionally biased region" description="Polar residues" evidence="1">
    <location>
        <begin position="33"/>
        <end position="57"/>
    </location>
</feature>
<evidence type="ECO:0000313" key="2">
    <source>
        <dbReference type="EMBL" id="KAA6365320.1"/>
    </source>
</evidence>
<organism evidence="2 3">
    <name type="scientific">Streblomastix strix</name>
    <dbReference type="NCBI Taxonomy" id="222440"/>
    <lineage>
        <taxon>Eukaryota</taxon>
        <taxon>Metamonada</taxon>
        <taxon>Preaxostyla</taxon>
        <taxon>Oxymonadida</taxon>
        <taxon>Streblomastigidae</taxon>
        <taxon>Streblomastix</taxon>
    </lineage>
</organism>
<dbReference type="Proteomes" id="UP000324800">
    <property type="component" value="Unassembled WGS sequence"/>
</dbReference>
<name>A0A5J4U557_9EUKA</name>
<feature type="compositionally biased region" description="Basic and acidic residues" evidence="1">
    <location>
        <begin position="123"/>
        <end position="132"/>
    </location>
</feature>
<feature type="compositionally biased region" description="Basic residues" evidence="1">
    <location>
        <begin position="112"/>
        <end position="122"/>
    </location>
</feature>
<reference evidence="2 3" key="1">
    <citation type="submission" date="2019-03" db="EMBL/GenBank/DDBJ databases">
        <title>Single cell metagenomics reveals metabolic interactions within the superorganism composed of flagellate Streblomastix strix and complex community of Bacteroidetes bacteria on its surface.</title>
        <authorList>
            <person name="Treitli S.C."/>
            <person name="Kolisko M."/>
            <person name="Husnik F."/>
            <person name="Keeling P."/>
            <person name="Hampl V."/>
        </authorList>
    </citation>
    <scope>NUCLEOTIDE SEQUENCE [LARGE SCALE GENOMIC DNA]</scope>
    <source>
        <strain evidence="2">ST1C</strain>
    </source>
</reference>
<feature type="non-terminal residue" evidence="2">
    <location>
        <position position="1"/>
    </location>
</feature>
<comment type="caution">
    <text evidence="2">The sequence shown here is derived from an EMBL/GenBank/DDBJ whole genome shotgun (WGS) entry which is preliminary data.</text>
</comment>
<protein>
    <submittedName>
        <fullName evidence="2">Uncharacterized protein</fullName>
    </submittedName>
</protein>
<feature type="region of interest" description="Disordered" evidence="1">
    <location>
        <begin position="1"/>
        <end position="145"/>
    </location>
</feature>
<sequence>INEGHDDDNADEEEDEQTDEAALNQNKDYRVNVISQPLVQENLGTQPQNNQGLNALSQMEKDDVGPAPVGVQEKPKKGRGSKKAKTEGLNASVEQNQGNIAQAQTKTTSKVPKTKAASKRIKKAAEEVKPEPKNSNNEGVEEQDP</sequence>
<dbReference type="EMBL" id="SNRW01020584">
    <property type="protein sequence ID" value="KAA6365320.1"/>
    <property type="molecule type" value="Genomic_DNA"/>
</dbReference>
<feature type="compositionally biased region" description="Acidic residues" evidence="1">
    <location>
        <begin position="1"/>
        <end position="19"/>
    </location>
</feature>
<evidence type="ECO:0000256" key="1">
    <source>
        <dbReference type="SAM" id="MobiDB-lite"/>
    </source>
</evidence>
<evidence type="ECO:0000313" key="3">
    <source>
        <dbReference type="Proteomes" id="UP000324800"/>
    </source>
</evidence>
<accession>A0A5J4U557</accession>
<proteinExistence type="predicted"/>